<dbReference type="AlphaFoldDB" id="A0A2V2NH94"/>
<evidence type="ECO:0000313" key="3">
    <source>
        <dbReference type="Proteomes" id="UP000245657"/>
    </source>
</evidence>
<dbReference type="Proteomes" id="UP000245657">
    <property type="component" value="Unassembled WGS sequence"/>
</dbReference>
<sequence length="175" mass="18659">MAIAASQQNGSGSLGTAAGNDEVQVVEFLIGEDKFAVNLFDVREIVEASKITPLPHASSYIRGIIDLRGEITTIVDLRHLLKIKKGGDNNSEDLRFIVLDESVTDGKTGVVVDEVTSVLTVSVADIDQNSHGAGDESYILGVIKKEVGERGESKKELVIWIDICGLIKQAGGISP</sequence>
<dbReference type="InterPro" id="IPR036061">
    <property type="entry name" value="CheW-like_dom_sf"/>
</dbReference>
<dbReference type="RefSeq" id="WP_109966903.1">
    <property type="nucleotide sequence ID" value="NZ_CP176093.1"/>
</dbReference>
<dbReference type="Gene3D" id="2.30.30.40">
    <property type="entry name" value="SH3 Domains"/>
    <property type="match status" value="1"/>
</dbReference>
<protein>
    <submittedName>
        <fullName evidence="2">Chemotaxis protein CheW</fullName>
    </submittedName>
</protein>
<dbReference type="Pfam" id="PF01584">
    <property type="entry name" value="CheW"/>
    <property type="match status" value="1"/>
</dbReference>
<dbReference type="PROSITE" id="PS50851">
    <property type="entry name" value="CHEW"/>
    <property type="match status" value="1"/>
</dbReference>
<comment type="caution">
    <text evidence="2">The sequence shown here is derived from an EMBL/GenBank/DDBJ whole genome shotgun (WGS) entry which is preliminary data.</text>
</comment>
<dbReference type="SUPFAM" id="SSF50341">
    <property type="entry name" value="CheW-like"/>
    <property type="match status" value="1"/>
</dbReference>
<dbReference type="GO" id="GO:0006935">
    <property type="term" value="P:chemotaxis"/>
    <property type="evidence" value="ECO:0007669"/>
    <property type="project" value="InterPro"/>
</dbReference>
<dbReference type="GO" id="GO:0005829">
    <property type="term" value="C:cytosol"/>
    <property type="evidence" value="ECO:0007669"/>
    <property type="project" value="TreeGrafter"/>
</dbReference>
<dbReference type="OrthoDB" id="115049at2157"/>
<dbReference type="SMART" id="SM00260">
    <property type="entry name" value="CheW"/>
    <property type="match status" value="1"/>
</dbReference>
<dbReference type="PANTHER" id="PTHR22617">
    <property type="entry name" value="CHEMOTAXIS SENSOR HISTIDINE KINASE-RELATED"/>
    <property type="match status" value="1"/>
</dbReference>
<evidence type="ECO:0000313" key="2">
    <source>
        <dbReference type="EMBL" id="PWR74703.1"/>
    </source>
</evidence>
<feature type="domain" description="CheW-like" evidence="1">
    <location>
        <begin position="22"/>
        <end position="172"/>
    </location>
</feature>
<proteinExistence type="predicted"/>
<dbReference type="InterPro" id="IPR002545">
    <property type="entry name" value="CheW-lke_dom"/>
</dbReference>
<name>A0A2V2NH94_9EURY</name>
<accession>A0A2V2NH94</accession>
<evidence type="ECO:0000259" key="1">
    <source>
        <dbReference type="PROSITE" id="PS50851"/>
    </source>
</evidence>
<dbReference type="Gene3D" id="2.40.50.180">
    <property type="entry name" value="CheA-289, Domain 4"/>
    <property type="match status" value="1"/>
</dbReference>
<dbReference type="InterPro" id="IPR039315">
    <property type="entry name" value="CheW"/>
</dbReference>
<organism evidence="2 3">
    <name type="scientific">Methanospirillum lacunae</name>
    <dbReference type="NCBI Taxonomy" id="668570"/>
    <lineage>
        <taxon>Archaea</taxon>
        <taxon>Methanobacteriati</taxon>
        <taxon>Methanobacteriota</taxon>
        <taxon>Stenosarchaea group</taxon>
        <taxon>Methanomicrobia</taxon>
        <taxon>Methanomicrobiales</taxon>
        <taxon>Methanospirillaceae</taxon>
        <taxon>Methanospirillum</taxon>
    </lineage>
</organism>
<dbReference type="GeneID" id="97548870"/>
<dbReference type="GO" id="GO:0007165">
    <property type="term" value="P:signal transduction"/>
    <property type="evidence" value="ECO:0007669"/>
    <property type="project" value="InterPro"/>
</dbReference>
<dbReference type="PANTHER" id="PTHR22617:SF23">
    <property type="entry name" value="CHEMOTAXIS PROTEIN CHEW"/>
    <property type="match status" value="1"/>
</dbReference>
<reference evidence="2 3" key="1">
    <citation type="submission" date="2018-05" db="EMBL/GenBank/DDBJ databases">
        <title>Draft genome of Methanospirillum lacunae Ki8-1.</title>
        <authorList>
            <person name="Dueholm M.S."/>
            <person name="Nielsen P.H."/>
            <person name="Bakmann L.F."/>
            <person name="Otzen D.E."/>
        </authorList>
    </citation>
    <scope>NUCLEOTIDE SEQUENCE [LARGE SCALE GENOMIC DNA]</scope>
    <source>
        <strain evidence="2 3">Ki8-1</strain>
    </source>
</reference>
<dbReference type="EMBL" id="QGMY01000001">
    <property type="protein sequence ID" value="PWR74703.1"/>
    <property type="molecule type" value="Genomic_DNA"/>
</dbReference>
<keyword evidence="3" id="KW-1185">Reference proteome</keyword>
<gene>
    <name evidence="2" type="ORF">DK846_00170</name>
</gene>